<dbReference type="SMART" id="SM00407">
    <property type="entry name" value="IGc1"/>
    <property type="match status" value="1"/>
</dbReference>
<dbReference type="InterPro" id="IPR003597">
    <property type="entry name" value="Ig_C1-set"/>
</dbReference>
<reference evidence="3" key="2">
    <citation type="submission" date="2025-08" db="UniProtKB">
        <authorList>
            <consortium name="Ensembl"/>
        </authorList>
    </citation>
    <scope>IDENTIFICATION</scope>
</reference>
<dbReference type="SUPFAM" id="SSF48726">
    <property type="entry name" value="Immunoglobulin"/>
    <property type="match status" value="1"/>
</dbReference>
<dbReference type="Ensembl" id="ENSGWIT00000019609.1">
    <property type="protein sequence ID" value="ENSGWIP00000017771.1"/>
    <property type="gene ID" value="ENSGWIG00000009888.1"/>
</dbReference>
<dbReference type="Proteomes" id="UP000694680">
    <property type="component" value="Chromosome 19"/>
</dbReference>
<dbReference type="PROSITE" id="PS50835">
    <property type="entry name" value="IG_LIKE"/>
    <property type="match status" value="1"/>
</dbReference>
<sequence>MLSPSAGSVRVESSAPWPHRPRLLLGQTLRDSSPPSASANFPAVNWKKEPQGCGSACTTSPRVSDITSTFSSLDQTSTLGCEITDFYPANISVTWLKLWEGEHDDREEEVLEGGEVWGPIETHPRCYRATAILNRRPTNQEKNDKRGGIICRVEHCSLPDPVEKHWRNAEIGSYHQLLPGLGL</sequence>
<reference evidence="3" key="1">
    <citation type="submission" date="2020-06" db="EMBL/GenBank/DDBJ databases">
        <authorList>
            <consortium name="Wellcome Sanger Institute Data Sharing"/>
        </authorList>
    </citation>
    <scope>NUCLEOTIDE SEQUENCE [LARGE SCALE GENOMIC DNA]</scope>
</reference>
<feature type="domain" description="Ig-like" evidence="2">
    <location>
        <begin position="61"/>
        <end position="155"/>
    </location>
</feature>
<evidence type="ECO:0000313" key="3">
    <source>
        <dbReference type="Ensembl" id="ENSGWIP00000017771.1"/>
    </source>
</evidence>
<proteinExistence type="predicted"/>
<dbReference type="Pfam" id="PF07654">
    <property type="entry name" value="C1-set"/>
    <property type="match status" value="1"/>
</dbReference>
<keyword evidence="4" id="KW-1185">Reference proteome</keyword>
<organism evidence="3 4">
    <name type="scientific">Gouania willdenowi</name>
    <name type="common">Blunt-snouted clingfish</name>
    <name type="synonym">Lepadogaster willdenowi</name>
    <dbReference type="NCBI Taxonomy" id="441366"/>
    <lineage>
        <taxon>Eukaryota</taxon>
        <taxon>Metazoa</taxon>
        <taxon>Chordata</taxon>
        <taxon>Craniata</taxon>
        <taxon>Vertebrata</taxon>
        <taxon>Euteleostomi</taxon>
        <taxon>Actinopterygii</taxon>
        <taxon>Neopterygii</taxon>
        <taxon>Teleostei</taxon>
        <taxon>Neoteleostei</taxon>
        <taxon>Acanthomorphata</taxon>
        <taxon>Ovalentaria</taxon>
        <taxon>Blenniimorphae</taxon>
        <taxon>Blenniiformes</taxon>
        <taxon>Gobiesocoidei</taxon>
        <taxon>Gobiesocidae</taxon>
        <taxon>Gobiesocinae</taxon>
        <taxon>Gouania</taxon>
    </lineage>
</organism>
<dbReference type="Gene3D" id="2.60.40.10">
    <property type="entry name" value="Immunoglobulins"/>
    <property type="match status" value="1"/>
</dbReference>
<dbReference type="CDD" id="cd00098">
    <property type="entry name" value="IgC1"/>
    <property type="match status" value="1"/>
</dbReference>
<dbReference type="InterPro" id="IPR013783">
    <property type="entry name" value="Ig-like_fold"/>
</dbReference>
<reference evidence="3" key="3">
    <citation type="submission" date="2025-09" db="UniProtKB">
        <authorList>
            <consortium name="Ensembl"/>
        </authorList>
    </citation>
    <scope>IDENTIFICATION</scope>
</reference>
<dbReference type="InterPro" id="IPR036179">
    <property type="entry name" value="Ig-like_dom_sf"/>
</dbReference>
<accession>A0A8C5E887</accession>
<dbReference type="InterPro" id="IPR007110">
    <property type="entry name" value="Ig-like_dom"/>
</dbReference>
<keyword evidence="1" id="KW-0393">Immunoglobulin domain</keyword>
<dbReference type="AlphaFoldDB" id="A0A8C5E887"/>
<protein>
    <recommendedName>
        <fullName evidence="2">Ig-like domain-containing protein</fullName>
    </recommendedName>
</protein>
<dbReference type="InterPro" id="IPR050380">
    <property type="entry name" value="Immune_Resp_Modulators"/>
</dbReference>
<evidence type="ECO:0000259" key="2">
    <source>
        <dbReference type="PROSITE" id="PS50835"/>
    </source>
</evidence>
<name>A0A8C5E887_GOUWI</name>
<evidence type="ECO:0000256" key="1">
    <source>
        <dbReference type="ARBA" id="ARBA00023319"/>
    </source>
</evidence>
<evidence type="ECO:0000313" key="4">
    <source>
        <dbReference type="Proteomes" id="UP000694680"/>
    </source>
</evidence>
<dbReference type="PANTHER" id="PTHR23411">
    <property type="entry name" value="TAPASIN"/>
    <property type="match status" value="1"/>
</dbReference>